<comment type="similarity">
    <text evidence="2">Belongs to the plant ureide permease (TC 2.A.7.19) family.</text>
</comment>
<evidence type="ECO:0000256" key="1">
    <source>
        <dbReference type="ARBA" id="ARBA00004141"/>
    </source>
</evidence>
<dbReference type="Pfam" id="PF07168">
    <property type="entry name" value="Ureide_permease"/>
    <property type="match status" value="2"/>
</dbReference>
<dbReference type="PANTHER" id="PTHR31081:SF5">
    <property type="entry name" value="UREIDE PERMEASE 1-RELATED"/>
    <property type="match status" value="1"/>
</dbReference>
<evidence type="ECO:0000256" key="4">
    <source>
        <dbReference type="ARBA" id="ARBA00022692"/>
    </source>
</evidence>
<feature type="transmembrane region" description="Helical" evidence="9">
    <location>
        <begin position="82"/>
        <end position="102"/>
    </location>
</feature>
<feature type="transmembrane region" description="Helical" evidence="9">
    <location>
        <begin position="258"/>
        <end position="277"/>
    </location>
</feature>
<name>A0A2C9WIM9_MANES</name>
<keyword evidence="6" id="KW-0067">ATP-binding</keyword>
<evidence type="ECO:0000256" key="8">
    <source>
        <dbReference type="ARBA" id="ARBA00023136"/>
    </source>
</evidence>
<dbReference type="InterPro" id="IPR009834">
    <property type="entry name" value="Ureide_permease"/>
</dbReference>
<feature type="transmembrane region" description="Helical" evidence="9">
    <location>
        <begin position="172"/>
        <end position="195"/>
    </location>
</feature>
<feature type="transmembrane region" description="Helical" evidence="9">
    <location>
        <begin position="316"/>
        <end position="336"/>
    </location>
</feature>
<evidence type="ECO:0000256" key="7">
    <source>
        <dbReference type="ARBA" id="ARBA00022989"/>
    </source>
</evidence>
<dbReference type="STRING" id="3983.A0A2C9WIM9"/>
<dbReference type="GO" id="GO:0005274">
    <property type="term" value="F:allantoin:proton symporter activity"/>
    <property type="evidence" value="ECO:0000318"/>
    <property type="project" value="GO_Central"/>
</dbReference>
<keyword evidence="5" id="KW-0547">Nucleotide-binding</keyword>
<evidence type="ECO:0000256" key="6">
    <source>
        <dbReference type="ARBA" id="ARBA00022840"/>
    </source>
</evidence>
<dbReference type="GO" id="GO:0016020">
    <property type="term" value="C:membrane"/>
    <property type="evidence" value="ECO:0000318"/>
    <property type="project" value="GO_Central"/>
</dbReference>
<keyword evidence="3" id="KW-0813">Transport</keyword>
<dbReference type="AlphaFoldDB" id="A0A2C9WIM9"/>
<evidence type="ECO:0000256" key="9">
    <source>
        <dbReference type="SAM" id="Phobius"/>
    </source>
</evidence>
<evidence type="ECO:0000256" key="2">
    <source>
        <dbReference type="ARBA" id="ARBA00005931"/>
    </source>
</evidence>
<reference evidence="10" key="1">
    <citation type="submission" date="2016-02" db="EMBL/GenBank/DDBJ databases">
        <title>WGS assembly of Manihot esculenta.</title>
        <authorList>
            <person name="Bredeson J.V."/>
            <person name="Prochnik S.E."/>
            <person name="Lyons J.B."/>
            <person name="Schmutz J."/>
            <person name="Grimwood J."/>
            <person name="Vrebalov J."/>
            <person name="Bart R.S."/>
            <person name="Amuge T."/>
            <person name="Ferguson M.E."/>
            <person name="Green R."/>
            <person name="Putnam N."/>
            <person name="Stites J."/>
            <person name="Rounsley S."/>
            <person name="Rokhsar D.S."/>
        </authorList>
    </citation>
    <scope>NUCLEOTIDE SEQUENCE [LARGE SCALE GENOMIC DNA]</scope>
    <source>
        <tissue evidence="10">Leaf</tissue>
    </source>
</reference>
<proteinExistence type="inferred from homology"/>
<keyword evidence="4 9" id="KW-0812">Transmembrane</keyword>
<dbReference type="GO" id="GO:0005524">
    <property type="term" value="F:ATP binding"/>
    <property type="evidence" value="ECO:0007669"/>
    <property type="project" value="UniProtKB-KW"/>
</dbReference>
<keyword evidence="8 9" id="KW-0472">Membrane</keyword>
<dbReference type="PANTHER" id="PTHR31081">
    <property type="entry name" value="UREIDE PERMEASE 1-RELATED-RELATED"/>
    <property type="match status" value="1"/>
</dbReference>
<feature type="transmembrane region" description="Helical" evidence="9">
    <location>
        <begin position="283"/>
        <end position="304"/>
    </location>
</feature>
<comment type="subcellular location">
    <subcellularLocation>
        <location evidence="1">Membrane</location>
        <topology evidence="1">Multi-pass membrane protein</topology>
    </subcellularLocation>
</comment>
<dbReference type="GO" id="GO:0015505">
    <property type="term" value="F:uracil:monoatomic cation symporter activity"/>
    <property type="evidence" value="ECO:0000318"/>
    <property type="project" value="GO_Central"/>
</dbReference>
<evidence type="ECO:0000256" key="3">
    <source>
        <dbReference type="ARBA" id="ARBA00022448"/>
    </source>
</evidence>
<dbReference type="EMBL" id="CM004387">
    <property type="protein sequence ID" value="OAY59376.1"/>
    <property type="molecule type" value="Genomic_DNA"/>
</dbReference>
<accession>A0A2C9WIM9</accession>
<dbReference type="InterPro" id="IPR030189">
    <property type="entry name" value="UPS_plant"/>
</dbReference>
<sequence>MLKSIWVSAFMLQKQKMEFLGIPKLIDHPIEDIVYSGLKTYVVESKGGAITCMVLSLFFLGTWPAIFTLLERRGRLPQHIYLDYSITNLLAALFFALTFGQIGKNTPEKPSFITQISQLRENWVSVMFAMAGGIEDLESRNDTEEKMKFGTADFLAELEKKRAIKVFGKNTFVGLYIALFAGVCFSLFSPAFNLATNDQWHTLNKGAAKLVVYTAFFWFSLSCFVLAIILNITFLYCPVLNLPRSSVKSYLKDWNGRGWSFLAGLLCGLGNGLQFMAGEAAGYAAADAVQALPLVSTFWGVVLFGEYQRSSRRTYVLLASMLLMFAVAVVILMASAGHRKMDIVTCPETLQKTDS</sequence>
<gene>
    <name evidence="10" type="ORF">MANES_01G027900</name>
</gene>
<feature type="transmembrane region" description="Helical" evidence="9">
    <location>
        <begin position="215"/>
        <end position="237"/>
    </location>
</feature>
<evidence type="ECO:0000313" key="10">
    <source>
        <dbReference type="EMBL" id="OAY59376.1"/>
    </source>
</evidence>
<feature type="transmembrane region" description="Helical" evidence="9">
    <location>
        <begin position="48"/>
        <end position="70"/>
    </location>
</feature>
<keyword evidence="7 9" id="KW-1133">Transmembrane helix</keyword>
<protein>
    <recommendedName>
        <fullName evidence="11">Ureide permease 1-like</fullName>
    </recommendedName>
</protein>
<evidence type="ECO:0008006" key="11">
    <source>
        <dbReference type="Google" id="ProtNLM"/>
    </source>
</evidence>
<evidence type="ECO:0000256" key="5">
    <source>
        <dbReference type="ARBA" id="ARBA00022741"/>
    </source>
</evidence>
<organism evidence="10">
    <name type="scientific">Manihot esculenta</name>
    <name type="common">Cassava</name>
    <name type="synonym">Jatropha manihot</name>
    <dbReference type="NCBI Taxonomy" id="3983"/>
    <lineage>
        <taxon>Eukaryota</taxon>
        <taxon>Viridiplantae</taxon>
        <taxon>Streptophyta</taxon>
        <taxon>Embryophyta</taxon>
        <taxon>Tracheophyta</taxon>
        <taxon>Spermatophyta</taxon>
        <taxon>Magnoliopsida</taxon>
        <taxon>eudicotyledons</taxon>
        <taxon>Gunneridae</taxon>
        <taxon>Pentapetalae</taxon>
        <taxon>rosids</taxon>
        <taxon>fabids</taxon>
        <taxon>Malpighiales</taxon>
        <taxon>Euphorbiaceae</taxon>
        <taxon>Crotonoideae</taxon>
        <taxon>Manihoteae</taxon>
        <taxon>Manihot</taxon>
    </lineage>
</organism>